<evidence type="ECO:0000256" key="1">
    <source>
        <dbReference type="ARBA" id="ARBA00006484"/>
    </source>
</evidence>
<reference evidence="4 5" key="1">
    <citation type="submission" date="2017-02" db="EMBL/GenBank/DDBJ databases">
        <title>Genomes of Trichoderma spp. with biocontrol activity.</title>
        <authorList>
            <person name="Gardiner D."/>
            <person name="Kazan K."/>
            <person name="Vos C."/>
            <person name="Harvey P."/>
        </authorList>
    </citation>
    <scope>NUCLEOTIDE SEQUENCE [LARGE SCALE GENOMIC DNA]</scope>
    <source>
        <strain evidence="4 5">A5MH</strain>
    </source>
</reference>
<dbReference type="PRINTS" id="PR00081">
    <property type="entry name" value="GDHRDH"/>
</dbReference>
<evidence type="ECO:0000313" key="4">
    <source>
        <dbReference type="EMBL" id="PNP37071.1"/>
    </source>
</evidence>
<dbReference type="InterPro" id="IPR020904">
    <property type="entry name" value="Sc_DH/Rdtase_CS"/>
</dbReference>
<comment type="similarity">
    <text evidence="1">Belongs to the short-chain dehydrogenases/reductases (SDR) family.</text>
</comment>
<keyword evidence="3" id="KW-0560">Oxidoreductase</keyword>
<organism evidence="4 5">
    <name type="scientific">Trichoderma gamsii</name>
    <dbReference type="NCBI Taxonomy" id="398673"/>
    <lineage>
        <taxon>Eukaryota</taxon>
        <taxon>Fungi</taxon>
        <taxon>Dikarya</taxon>
        <taxon>Ascomycota</taxon>
        <taxon>Pezizomycotina</taxon>
        <taxon>Sordariomycetes</taxon>
        <taxon>Hypocreomycetidae</taxon>
        <taxon>Hypocreales</taxon>
        <taxon>Hypocreaceae</taxon>
        <taxon>Trichoderma</taxon>
    </lineage>
</organism>
<evidence type="ECO:0000256" key="2">
    <source>
        <dbReference type="ARBA" id="ARBA00022857"/>
    </source>
</evidence>
<dbReference type="PANTHER" id="PTHR24320:SF236">
    <property type="entry name" value="SHORT-CHAIN DEHYDROGENASE-RELATED"/>
    <property type="match status" value="1"/>
</dbReference>
<gene>
    <name evidence="4" type="ORF">TGAMA5MH_11042</name>
</gene>
<evidence type="ECO:0000313" key="5">
    <source>
        <dbReference type="Proteomes" id="UP000236546"/>
    </source>
</evidence>
<comment type="caution">
    <text evidence="4">The sequence shown here is derived from an EMBL/GenBank/DDBJ whole genome shotgun (WGS) entry which is preliminary data.</text>
</comment>
<dbReference type="SUPFAM" id="SSF51735">
    <property type="entry name" value="NAD(P)-binding Rossmann-fold domains"/>
    <property type="match status" value="1"/>
</dbReference>
<evidence type="ECO:0008006" key="6">
    <source>
        <dbReference type="Google" id="ProtNLM"/>
    </source>
</evidence>
<dbReference type="PANTHER" id="PTHR24320">
    <property type="entry name" value="RETINOL DEHYDROGENASE"/>
    <property type="match status" value="1"/>
</dbReference>
<sequence>MPGFRDNFPPKPQFTDKSISGQAGKVFLVTGCSSGVGKELARILYSYDAKVYITARSIARANAAIEEIKALHPKSRGELFPLHLDLDDLASVKKSADDFLSRENRLDVLWNNAGVMVPPTGSKTKQGYEEQLGANCLATFLFTMLLTPLLVNTAKTAAPDSVRVVWVSSSTTDRSPPGGIDFDNLDYKKKDPGKWVKYGISKAGLYYYATQYAKLYKPHGITSVSLHPGNLKTELQRHVSALQMVIINMMVYPPVNGAYTELFAGLSPDVTLEKSGAWIQPWGRFGTQRPDLVQGSKSKAEGGTGIAERFWEWSEEQVKPYT</sequence>
<dbReference type="PROSITE" id="PS00061">
    <property type="entry name" value="ADH_SHORT"/>
    <property type="match status" value="1"/>
</dbReference>
<dbReference type="Pfam" id="PF00106">
    <property type="entry name" value="adh_short"/>
    <property type="match status" value="1"/>
</dbReference>
<evidence type="ECO:0000256" key="3">
    <source>
        <dbReference type="ARBA" id="ARBA00023002"/>
    </source>
</evidence>
<name>A0A2K0SUW2_9HYPO</name>
<dbReference type="EMBL" id="MTYH01000205">
    <property type="protein sequence ID" value="PNP37071.1"/>
    <property type="molecule type" value="Genomic_DNA"/>
</dbReference>
<protein>
    <recommendedName>
        <fullName evidence="6">Short-chain dehydrogenase</fullName>
    </recommendedName>
</protein>
<dbReference type="InterPro" id="IPR002347">
    <property type="entry name" value="SDR_fam"/>
</dbReference>
<dbReference type="OrthoDB" id="191139at2759"/>
<dbReference type="AlphaFoldDB" id="A0A2K0SUW2"/>
<dbReference type="InterPro" id="IPR036291">
    <property type="entry name" value="NAD(P)-bd_dom_sf"/>
</dbReference>
<dbReference type="GO" id="GO:0016491">
    <property type="term" value="F:oxidoreductase activity"/>
    <property type="evidence" value="ECO:0007669"/>
    <property type="project" value="UniProtKB-KW"/>
</dbReference>
<proteinExistence type="inferred from homology"/>
<keyword evidence="2" id="KW-0521">NADP</keyword>
<accession>A0A2K0SUW2</accession>
<dbReference type="Gene3D" id="3.40.50.720">
    <property type="entry name" value="NAD(P)-binding Rossmann-like Domain"/>
    <property type="match status" value="1"/>
</dbReference>
<dbReference type="Proteomes" id="UP000236546">
    <property type="component" value="Unassembled WGS sequence"/>
</dbReference>